<sequence>MRRSFLRNAPLLLIASLALSSAAWAQKASAPQTSKAKVPPTQVSGKSAVSSPKGANVADAYYHYMLAHEYEEMSSIYGRPEYAEKALKEYHEALADNPDSKYLKSHLSELYFQTGRIKDAIVAAQQEVKANPNDLEAHKLLARIYLQSISNDQQDNQMAQQMLNLAIGEYQKITALEPNKIPDHIMLGRLYAANHQMDKAEAEFQKAYQIDPSSEETILSVARFYSEQGNNAKAIATLKGVSAADQTPRIEYALGLSYDQLKETPKAITAYQRALQLDPDNPEIEKPLAKDLFAAHQFDQALQVYQDLVASEPNNGKAYLRISDIERHDGRFQQAYNNLMKAKAITPDSVEIAYDQGLLADALGHFDEAEGIFKKLVAISDHPSNIYSPDEKSDRYLFLDRLASIYREQNKVDQAIGVYEKMAMLGKDYAERAYQSEVDTYGSAHEYAKAEGAAQEAVQKMPNDQSMKLLLAGEMTDNGKVQDALKLEKSLLTGKPDDRAVYLSMAQIETRLNHWKQASNALKKAEKLAKTNDDKVYVDFLRGVLEEREGHLDNAEAEFRKVLSIDPTNSITLNYLGYMMADRDENLPQALAMIQKAVKLDPLNYAYLDSLGWAYFKMGNFAEAEKNLRQACERDSTDPTVHDHLGQLYEKTGHLKKAAEQWELSLTEFAHTLPADAEPGELGKVQKRLDRVRVRLAKETPSPAVTPQ</sequence>
<keyword evidence="5" id="KW-0732">Signal</keyword>
<dbReference type="Pfam" id="PF13414">
    <property type="entry name" value="TPR_11"/>
    <property type="match status" value="1"/>
</dbReference>
<evidence type="ECO:0000256" key="1">
    <source>
        <dbReference type="ARBA" id="ARBA00022737"/>
    </source>
</evidence>
<dbReference type="InterPro" id="IPR051012">
    <property type="entry name" value="CellSynth/LPSAsmb/PSIAsmb"/>
</dbReference>
<name>A0A7V4XQF3_9BACT</name>
<feature type="repeat" description="TPR" evidence="3">
    <location>
        <begin position="248"/>
        <end position="281"/>
    </location>
</feature>
<dbReference type="AlphaFoldDB" id="A0A7V4XQF3"/>
<proteinExistence type="predicted"/>
<keyword evidence="2 3" id="KW-0802">TPR repeat</keyword>
<feature type="chain" id="PRO_5031014744" evidence="5">
    <location>
        <begin position="26"/>
        <end position="708"/>
    </location>
</feature>
<dbReference type="SMART" id="SM00028">
    <property type="entry name" value="TPR"/>
    <property type="match status" value="12"/>
</dbReference>
<feature type="region of interest" description="Disordered" evidence="4">
    <location>
        <begin position="30"/>
        <end position="53"/>
    </location>
</feature>
<feature type="repeat" description="TPR" evidence="3">
    <location>
        <begin position="536"/>
        <end position="569"/>
    </location>
</feature>
<evidence type="ECO:0000313" key="6">
    <source>
        <dbReference type="EMBL" id="HGY93251.1"/>
    </source>
</evidence>
<comment type="caution">
    <text evidence="6">The sequence shown here is derived from an EMBL/GenBank/DDBJ whole genome shotgun (WGS) entry which is preliminary data.</text>
</comment>
<evidence type="ECO:0000256" key="3">
    <source>
        <dbReference type="PROSITE-ProRule" id="PRU00339"/>
    </source>
</evidence>
<dbReference type="Gene3D" id="1.25.40.10">
    <property type="entry name" value="Tetratricopeptide repeat domain"/>
    <property type="match status" value="4"/>
</dbReference>
<dbReference type="PROSITE" id="PS50293">
    <property type="entry name" value="TPR_REGION"/>
    <property type="match status" value="1"/>
</dbReference>
<feature type="repeat" description="TPR" evidence="3">
    <location>
        <begin position="67"/>
        <end position="100"/>
    </location>
</feature>
<dbReference type="EMBL" id="DTKL01000010">
    <property type="protein sequence ID" value="HGY93251.1"/>
    <property type="molecule type" value="Genomic_DNA"/>
</dbReference>
<evidence type="ECO:0000256" key="4">
    <source>
        <dbReference type="SAM" id="MobiDB-lite"/>
    </source>
</evidence>
<organism evidence="6">
    <name type="scientific">Acidobacterium capsulatum</name>
    <dbReference type="NCBI Taxonomy" id="33075"/>
    <lineage>
        <taxon>Bacteria</taxon>
        <taxon>Pseudomonadati</taxon>
        <taxon>Acidobacteriota</taxon>
        <taxon>Terriglobia</taxon>
        <taxon>Terriglobales</taxon>
        <taxon>Acidobacteriaceae</taxon>
        <taxon>Acidobacterium</taxon>
    </lineage>
</organism>
<dbReference type="PROSITE" id="PS50005">
    <property type="entry name" value="TPR"/>
    <property type="match status" value="4"/>
</dbReference>
<protein>
    <submittedName>
        <fullName evidence="6">Tetratricopeptide repeat protein</fullName>
    </submittedName>
</protein>
<keyword evidence="1" id="KW-0677">Repeat</keyword>
<accession>A0A7V4XQF3</accession>
<dbReference type="InterPro" id="IPR011990">
    <property type="entry name" value="TPR-like_helical_dom_sf"/>
</dbReference>
<dbReference type="SUPFAM" id="SSF48452">
    <property type="entry name" value="TPR-like"/>
    <property type="match status" value="3"/>
</dbReference>
<feature type="compositionally biased region" description="Polar residues" evidence="4">
    <location>
        <begin position="31"/>
        <end position="50"/>
    </location>
</feature>
<reference evidence="6" key="1">
    <citation type="journal article" date="2020" name="mSystems">
        <title>Genome- and Community-Level Interaction Insights into Carbon Utilization and Element Cycling Functions of Hydrothermarchaeota in Hydrothermal Sediment.</title>
        <authorList>
            <person name="Zhou Z."/>
            <person name="Liu Y."/>
            <person name="Xu W."/>
            <person name="Pan J."/>
            <person name="Luo Z.H."/>
            <person name="Li M."/>
        </authorList>
    </citation>
    <scope>NUCLEOTIDE SEQUENCE [LARGE SCALE GENOMIC DNA]</scope>
    <source>
        <strain evidence="6">SpSt-855</strain>
    </source>
</reference>
<dbReference type="Pfam" id="PF13176">
    <property type="entry name" value="TPR_7"/>
    <property type="match status" value="1"/>
</dbReference>
<feature type="repeat" description="TPR" evidence="3">
    <location>
        <begin position="181"/>
        <end position="214"/>
    </location>
</feature>
<evidence type="ECO:0000256" key="2">
    <source>
        <dbReference type="ARBA" id="ARBA00022803"/>
    </source>
</evidence>
<dbReference type="PANTHER" id="PTHR45586:SF1">
    <property type="entry name" value="LIPOPOLYSACCHARIDE ASSEMBLY PROTEIN B"/>
    <property type="match status" value="1"/>
</dbReference>
<dbReference type="Pfam" id="PF14559">
    <property type="entry name" value="TPR_19"/>
    <property type="match status" value="3"/>
</dbReference>
<dbReference type="PANTHER" id="PTHR45586">
    <property type="entry name" value="TPR REPEAT-CONTAINING PROTEIN PA4667"/>
    <property type="match status" value="1"/>
</dbReference>
<dbReference type="Pfam" id="PF13432">
    <property type="entry name" value="TPR_16"/>
    <property type="match status" value="1"/>
</dbReference>
<feature type="signal peptide" evidence="5">
    <location>
        <begin position="1"/>
        <end position="25"/>
    </location>
</feature>
<gene>
    <name evidence="6" type="ORF">ENW50_00965</name>
</gene>
<dbReference type="InterPro" id="IPR019734">
    <property type="entry name" value="TPR_rpt"/>
</dbReference>
<evidence type="ECO:0000256" key="5">
    <source>
        <dbReference type="SAM" id="SignalP"/>
    </source>
</evidence>